<dbReference type="Proteomes" id="UP001214441">
    <property type="component" value="Unassembled WGS sequence"/>
</dbReference>
<evidence type="ECO:0000313" key="1">
    <source>
        <dbReference type="EMBL" id="MDJ1131775.1"/>
    </source>
</evidence>
<accession>A0ABT6ZRU2</accession>
<keyword evidence="2" id="KW-1185">Reference proteome</keyword>
<organism evidence="1 2">
    <name type="scientific">Streptomyces iconiensis</name>
    <dbReference type="NCBI Taxonomy" id="1384038"/>
    <lineage>
        <taxon>Bacteria</taxon>
        <taxon>Bacillati</taxon>
        <taxon>Actinomycetota</taxon>
        <taxon>Actinomycetes</taxon>
        <taxon>Kitasatosporales</taxon>
        <taxon>Streptomycetaceae</taxon>
        <taxon>Streptomyces</taxon>
    </lineage>
</organism>
<dbReference type="RefSeq" id="WP_274044503.1">
    <property type="nucleotide sequence ID" value="NZ_JANCPR020000006.1"/>
</dbReference>
<evidence type="ECO:0000313" key="2">
    <source>
        <dbReference type="Proteomes" id="UP001214441"/>
    </source>
</evidence>
<name>A0ABT6ZRU2_9ACTN</name>
<comment type="caution">
    <text evidence="1">The sequence shown here is derived from an EMBL/GenBank/DDBJ whole genome shotgun (WGS) entry which is preliminary data.</text>
</comment>
<gene>
    <name evidence="1" type="ORF">NMN56_007350</name>
</gene>
<protein>
    <recommendedName>
        <fullName evidence="3">(2Fe-2S)-binding protein</fullName>
    </recommendedName>
</protein>
<reference evidence="1 2" key="1">
    <citation type="submission" date="2023-05" db="EMBL/GenBank/DDBJ databases">
        <title>Streptantibioticus silvisoli sp. nov., acidotolerant actinomycetes 1 from pine litter.</title>
        <authorList>
            <person name="Swiecimska M."/>
            <person name="Golinska P."/>
            <person name="Sangal V."/>
            <person name="Wachnowicz B."/>
            <person name="Goodfellow M."/>
        </authorList>
    </citation>
    <scope>NUCLEOTIDE SEQUENCE [LARGE SCALE GENOMIC DNA]</scope>
    <source>
        <strain evidence="1 2">DSM 42109</strain>
    </source>
</reference>
<proteinExistence type="predicted"/>
<evidence type="ECO:0008006" key="3">
    <source>
        <dbReference type="Google" id="ProtNLM"/>
    </source>
</evidence>
<sequence>MSRDEPGADDAERLVEMGHCCRCEAWAETLAVALVERGSGPGYIVRACIPHAREMATYPSAPAWLRTDLAALDAARAKQLGNAS</sequence>
<dbReference type="EMBL" id="JANCPR020000006">
    <property type="protein sequence ID" value="MDJ1131775.1"/>
    <property type="molecule type" value="Genomic_DNA"/>
</dbReference>